<feature type="non-terminal residue" evidence="2">
    <location>
        <position position="1"/>
    </location>
</feature>
<feature type="compositionally biased region" description="Pro residues" evidence="1">
    <location>
        <begin position="49"/>
        <end position="61"/>
    </location>
</feature>
<feature type="non-terminal residue" evidence="2">
    <location>
        <position position="303"/>
    </location>
</feature>
<feature type="compositionally biased region" description="Basic residues" evidence="1">
    <location>
        <begin position="259"/>
        <end position="276"/>
    </location>
</feature>
<reference evidence="2" key="1">
    <citation type="submission" date="2020-02" db="EMBL/GenBank/DDBJ databases">
        <authorList>
            <person name="Meier V. D."/>
        </authorList>
    </citation>
    <scope>NUCLEOTIDE SEQUENCE</scope>
    <source>
        <strain evidence="2">AVDCRST_MAG41</strain>
    </source>
</reference>
<protein>
    <submittedName>
        <fullName evidence="2">Protein containing transglutaminase-like domain, putative cysteine protease</fullName>
    </submittedName>
</protein>
<feature type="region of interest" description="Disordered" evidence="1">
    <location>
        <begin position="1"/>
        <end position="163"/>
    </location>
</feature>
<dbReference type="AlphaFoldDB" id="A0A6J4JX50"/>
<dbReference type="GO" id="GO:0008233">
    <property type="term" value="F:peptidase activity"/>
    <property type="evidence" value="ECO:0007669"/>
    <property type="project" value="UniProtKB-KW"/>
</dbReference>
<feature type="compositionally biased region" description="Low complexity" evidence="1">
    <location>
        <begin position="92"/>
        <end position="110"/>
    </location>
</feature>
<gene>
    <name evidence="2" type="ORF">AVDCRST_MAG41-4485</name>
</gene>
<feature type="compositionally biased region" description="Low complexity" evidence="1">
    <location>
        <begin position="123"/>
        <end position="133"/>
    </location>
</feature>
<keyword evidence="2" id="KW-0378">Hydrolase</keyword>
<name>A0A6J4JX50_9ACTN</name>
<feature type="compositionally biased region" description="Gly residues" evidence="1">
    <location>
        <begin position="143"/>
        <end position="159"/>
    </location>
</feature>
<feature type="compositionally biased region" description="Basic residues" evidence="1">
    <location>
        <begin position="290"/>
        <end position="303"/>
    </location>
</feature>
<feature type="compositionally biased region" description="Basic residues" evidence="1">
    <location>
        <begin position="11"/>
        <end position="21"/>
    </location>
</feature>
<feature type="compositionally biased region" description="Gly residues" evidence="1">
    <location>
        <begin position="228"/>
        <end position="241"/>
    </location>
</feature>
<accession>A0A6J4JX50</accession>
<evidence type="ECO:0000256" key="1">
    <source>
        <dbReference type="SAM" id="MobiDB-lite"/>
    </source>
</evidence>
<feature type="compositionally biased region" description="Low complexity" evidence="1">
    <location>
        <begin position="212"/>
        <end position="223"/>
    </location>
</feature>
<evidence type="ECO:0000313" key="2">
    <source>
        <dbReference type="EMBL" id="CAA9289981.1"/>
    </source>
</evidence>
<feature type="region of interest" description="Disordered" evidence="1">
    <location>
        <begin position="185"/>
        <end position="303"/>
    </location>
</feature>
<proteinExistence type="predicted"/>
<organism evidence="2">
    <name type="scientific">uncultured Mycobacteriales bacterium</name>
    <dbReference type="NCBI Taxonomy" id="581187"/>
    <lineage>
        <taxon>Bacteria</taxon>
        <taxon>Bacillati</taxon>
        <taxon>Actinomycetota</taxon>
        <taxon>Actinomycetes</taxon>
        <taxon>Mycobacteriales</taxon>
        <taxon>environmental samples</taxon>
    </lineage>
</organism>
<dbReference type="GO" id="GO:0006508">
    <property type="term" value="P:proteolysis"/>
    <property type="evidence" value="ECO:0007669"/>
    <property type="project" value="UniProtKB-KW"/>
</dbReference>
<feature type="compositionally biased region" description="Low complexity" evidence="1">
    <location>
        <begin position="187"/>
        <end position="196"/>
    </location>
</feature>
<dbReference type="EMBL" id="CADCTP010000412">
    <property type="protein sequence ID" value="CAA9289981.1"/>
    <property type="molecule type" value="Genomic_DNA"/>
</dbReference>
<feature type="compositionally biased region" description="Gly residues" evidence="1">
    <location>
        <begin position="111"/>
        <end position="122"/>
    </location>
</feature>
<keyword evidence="2" id="KW-0645">Protease</keyword>
<sequence>DGLARPAPARPGRRRPGRRGVGHVPAPPGLPLRLRRTGVRRAAAAGRPAAPPARQLPPPGPARAGRRPRRGARSPARGDRPGRQRGGRGGAADRAGVGRVHPGRAGRAGRPAGGRGAAGGGADRPAAPGADPADQPRPPALGPGRGAAPGVPAGPGAGRGAVPAAAGGVHLRARLDLGVHHRGGGVRAAARGLPGLRARDAHRLPRRRHPGPVRLRAPAGGARRQPRLGGGAGARPGGGPRAGLRPDERLPGRRPAPAGRRRPRLRRRGPHQRRLLRPGAGRADLDQAGRRHRGHPRPGARAL</sequence>